<dbReference type="InterPro" id="IPR007110">
    <property type="entry name" value="Ig-like_dom"/>
</dbReference>
<keyword evidence="4" id="KW-1185">Reference proteome</keyword>
<reference evidence="3 4" key="1">
    <citation type="journal article" date="2021" name="G3 (Bethesda)">
        <title>Improved contiguity of the threespine stickleback genome using long-read sequencing.</title>
        <authorList>
            <person name="Nath S."/>
            <person name="Shaw D.E."/>
            <person name="White M.A."/>
        </authorList>
    </citation>
    <scope>NUCLEOTIDE SEQUENCE [LARGE SCALE GENOMIC DNA]</scope>
    <source>
        <strain evidence="3 4">Lake Benthic</strain>
    </source>
</reference>
<dbReference type="Proteomes" id="UP000007635">
    <property type="component" value="Chromosome XI"/>
</dbReference>
<dbReference type="InterPro" id="IPR036179">
    <property type="entry name" value="Ig-like_dom_sf"/>
</dbReference>
<protein>
    <recommendedName>
        <fullName evidence="2">Ig-like domain-containing protein</fullName>
    </recommendedName>
</protein>
<keyword evidence="1" id="KW-0812">Transmembrane</keyword>
<dbReference type="SUPFAM" id="SSF48726">
    <property type="entry name" value="Immunoglobulin"/>
    <property type="match status" value="1"/>
</dbReference>
<dbReference type="Pfam" id="PF07654">
    <property type="entry name" value="C1-set"/>
    <property type="match status" value="1"/>
</dbReference>
<dbReference type="Gene3D" id="2.60.40.10">
    <property type="entry name" value="Immunoglobulins"/>
    <property type="match status" value="1"/>
</dbReference>
<dbReference type="GeneTree" id="ENSGT00940000163371"/>
<reference evidence="3" key="2">
    <citation type="submission" date="2025-08" db="UniProtKB">
        <authorList>
            <consortium name="Ensembl"/>
        </authorList>
    </citation>
    <scope>IDENTIFICATION</scope>
</reference>
<dbReference type="InterPro" id="IPR013783">
    <property type="entry name" value="Ig-like_fold"/>
</dbReference>
<evidence type="ECO:0000313" key="4">
    <source>
        <dbReference type="Proteomes" id="UP000007635"/>
    </source>
</evidence>
<keyword evidence="1" id="KW-0472">Membrane</keyword>
<evidence type="ECO:0000256" key="1">
    <source>
        <dbReference type="SAM" id="Phobius"/>
    </source>
</evidence>
<dbReference type="AlphaFoldDB" id="A0AAQ4PRJ0"/>
<keyword evidence="1" id="KW-1133">Transmembrane helix</keyword>
<reference evidence="3" key="3">
    <citation type="submission" date="2025-09" db="UniProtKB">
        <authorList>
            <consortium name="Ensembl"/>
        </authorList>
    </citation>
    <scope>IDENTIFICATION</scope>
</reference>
<evidence type="ECO:0000259" key="2">
    <source>
        <dbReference type="PROSITE" id="PS50835"/>
    </source>
</evidence>
<feature type="domain" description="Ig-like" evidence="2">
    <location>
        <begin position="34"/>
        <end position="137"/>
    </location>
</feature>
<dbReference type="SMART" id="SM00407">
    <property type="entry name" value="IGc1"/>
    <property type="match status" value="1"/>
</dbReference>
<accession>A0AAQ4PRJ0</accession>
<name>A0AAQ4PRJ0_GASAC</name>
<dbReference type="PROSITE" id="PS50835">
    <property type="entry name" value="IG_LIKE"/>
    <property type="match status" value="1"/>
</dbReference>
<evidence type="ECO:0000313" key="3">
    <source>
        <dbReference type="Ensembl" id="ENSGACP00000041237.1"/>
    </source>
</evidence>
<sequence>MNSSSIKHDTFFFTYFICVAFSAISTSLYFSVTPASSQIVGVYVQAPTPGELLNKGQVTITCLLVGPSLNDFSVTWKVGENNHSHDGREDFPVSHSNGTETVQSFLNVSAADWNEFKQVSCEAKHRCSKLGHEDHITKSRGLFLCICSLIFFNLWRCLNSLSRRDASESSH</sequence>
<feature type="transmembrane region" description="Helical" evidence="1">
    <location>
        <begin position="12"/>
        <end position="32"/>
    </location>
</feature>
<proteinExistence type="predicted"/>
<dbReference type="Ensembl" id="ENSGACT00000076424.1">
    <property type="protein sequence ID" value="ENSGACP00000041237.1"/>
    <property type="gene ID" value="ENSGACG00000012781.2"/>
</dbReference>
<dbReference type="InterPro" id="IPR003597">
    <property type="entry name" value="Ig_C1-set"/>
</dbReference>
<organism evidence="3 4">
    <name type="scientific">Gasterosteus aculeatus aculeatus</name>
    <name type="common">three-spined stickleback</name>
    <dbReference type="NCBI Taxonomy" id="481459"/>
    <lineage>
        <taxon>Eukaryota</taxon>
        <taxon>Metazoa</taxon>
        <taxon>Chordata</taxon>
        <taxon>Craniata</taxon>
        <taxon>Vertebrata</taxon>
        <taxon>Euteleostomi</taxon>
        <taxon>Actinopterygii</taxon>
        <taxon>Neopterygii</taxon>
        <taxon>Teleostei</taxon>
        <taxon>Neoteleostei</taxon>
        <taxon>Acanthomorphata</taxon>
        <taxon>Eupercaria</taxon>
        <taxon>Perciformes</taxon>
        <taxon>Cottioidei</taxon>
        <taxon>Gasterosteales</taxon>
        <taxon>Gasterosteidae</taxon>
        <taxon>Gasterosteus</taxon>
    </lineage>
</organism>